<name>A0A3Q7Y6Y9_CICAR</name>
<dbReference type="OrthoDB" id="1411639at2759"/>
<dbReference type="PANTHER" id="PTHR11439">
    <property type="entry name" value="GAG-POL-RELATED RETROTRANSPOSON"/>
    <property type="match status" value="1"/>
</dbReference>
<evidence type="ECO:0000313" key="3">
    <source>
        <dbReference type="RefSeq" id="XP_027186552.1"/>
    </source>
</evidence>
<dbReference type="AlphaFoldDB" id="A0A3Q7Y6Y9"/>
<dbReference type="InterPro" id="IPR043502">
    <property type="entry name" value="DNA/RNA_pol_sf"/>
</dbReference>
<sequence length="197" mass="23047">MTLLVHKKPIDVKWVYKIKLKPDEHIARYKARLVAKGFLQIPRLDYDEVLAPVARIETVRLVVSMASYKDDLLLTDSNEAKIHEFKIRIEKEFEMKDLGKLSYFLGIEFVVKENGIFMHQKKYANDVLACLVLSKEGNEERVDSTTFNQLVGSLRYLCNTRLDIAYSVGMVSRYMERPRTPRYLAAKRILMYIKHTK</sequence>
<proteinExistence type="predicted"/>
<organism evidence="2 3">
    <name type="scientific">Cicer arietinum</name>
    <name type="common">Chickpea</name>
    <name type="synonym">Garbanzo</name>
    <dbReference type="NCBI Taxonomy" id="3827"/>
    <lineage>
        <taxon>Eukaryota</taxon>
        <taxon>Viridiplantae</taxon>
        <taxon>Streptophyta</taxon>
        <taxon>Embryophyta</taxon>
        <taxon>Tracheophyta</taxon>
        <taxon>Spermatophyta</taxon>
        <taxon>Magnoliopsida</taxon>
        <taxon>eudicotyledons</taxon>
        <taxon>Gunneridae</taxon>
        <taxon>Pentapetalae</taxon>
        <taxon>rosids</taxon>
        <taxon>fabids</taxon>
        <taxon>Fabales</taxon>
        <taxon>Fabaceae</taxon>
        <taxon>Papilionoideae</taxon>
        <taxon>50 kb inversion clade</taxon>
        <taxon>NPAAA clade</taxon>
        <taxon>Hologalegina</taxon>
        <taxon>IRL clade</taxon>
        <taxon>Cicereae</taxon>
        <taxon>Cicer</taxon>
    </lineage>
</organism>
<dbReference type="Proteomes" id="UP000087171">
    <property type="component" value="Unplaced"/>
</dbReference>
<evidence type="ECO:0000313" key="2">
    <source>
        <dbReference type="Proteomes" id="UP000087171"/>
    </source>
</evidence>
<dbReference type="InterPro" id="IPR013103">
    <property type="entry name" value="RVT_2"/>
</dbReference>
<keyword evidence="2" id="KW-1185">Reference proteome</keyword>
<dbReference type="STRING" id="3827.A0A3Q7Y6Y9"/>
<reference evidence="3" key="1">
    <citation type="submission" date="2025-08" db="UniProtKB">
        <authorList>
            <consortium name="RefSeq"/>
        </authorList>
    </citation>
    <scope>IDENTIFICATION</scope>
    <source>
        <tissue evidence="3">Etiolated seedlings</tissue>
    </source>
</reference>
<evidence type="ECO:0000259" key="1">
    <source>
        <dbReference type="Pfam" id="PF07727"/>
    </source>
</evidence>
<dbReference type="RefSeq" id="XP_027186552.1">
    <property type="nucleotide sequence ID" value="XM_027330751.1"/>
</dbReference>
<dbReference type="SUPFAM" id="SSF56672">
    <property type="entry name" value="DNA/RNA polymerases"/>
    <property type="match status" value="1"/>
</dbReference>
<dbReference type="Pfam" id="PF07727">
    <property type="entry name" value="RVT_2"/>
    <property type="match status" value="1"/>
</dbReference>
<dbReference type="PANTHER" id="PTHR11439:SF483">
    <property type="entry name" value="PEPTIDE SYNTHASE GLIP-LIKE, PUTATIVE (AFU_ORTHOLOGUE AFUA_3G12920)-RELATED"/>
    <property type="match status" value="1"/>
</dbReference>
<protein>
    <submittedName>
        <fullName evidence="3">Uncharacterized protein LOC113784535</fullName>
    </submittedName>
</protein>
<accession>A0A3Q7Y6Y9</accession>
<feature type="domain" description="Reverse transcriptase Ty1/copia-type" evidence="1">
    <location>
        <begin position="6"/>
        <end position="67"/>
    </location>
</feature>
<gene>
    <name evidence="3" type="primary">LOC113784535</name>
</gene>